<evidence type="ECO:0000313" key="4">
    <source>
        <dbReference type="Proteomes" id="UP000078200"/>
    </source>
</evidence>
<reference evidence="3" key="1">
    <citation type="submission" date="2020-05" db="UniProtKB">
        <authorList>
            <consortium name="EnsemblMetazoa"/>
        </authorList>
    </citation>
    <scope>IDENTIFICATION</scope>
    <source>
        <strain evidence="3">TTRI</strain>
    </source>
</reference>
<keyword evidence="2" id="KW-1133">Transmembrane helix</keyword>
<evidence type="ECO:0000313" key="3">
    <source>
        <dbReference type="EnsemblMetazoa" id="GAUT026123-PA"/>
    </source>
</evidence>
<keyword evidence="2" id="KW-0472">Membrane</keyword>
<evidence type="ECO:0000256" key="2">
    <source>
        <dbReference type="SAM" id="Phobius"/>
    </source>
</evidence>
<dbReference type="VEuPathDB" id="VectorBase:GAUT026123"/>
<feature type="transmembrane region" description="Helical" evidence="2">
    <location>
        <begin position="47"/>
        <end position="64"/>
    </location>
</feature>
<accession>A0A1A9V504</accession>
<keyword evidence="2" id="KW-0812">Transmembrane</keyword>
<organism evidence="3 4">
    <name type="scientific">Glossina austeni</name>
    <name type="common">Savannah tsetse fly</name>
    <dbReference type="NCBI Taxonomy" id="7395"/>
    <lineage>
        <taxon>Eukaryota</taxon>
        <taxon>Metazoa</taxon>
        <taxon>Ecdysozoa</taxon>
        <taxon>Arthropoda</taxon>
        <taxon>Hexapoda</taxon>
        <taxon>Insecta</taxon>
        <taxon>Pterygota</taxon>
        <taxon>Neoptera</taxon>
        <taxon>Endopterygota</taxon>
        <taxon>Diptera</taxon>
        <taxon>Brachycera</taxon>
        <taxon>Muscomorpha</taxon>
        <taxon>Hippoboscoidea</taxon>
        <taxon>Glossinidae</taxon>
        <taxon>Glossina</taxon>
    </lineage>
</organism>
<dbReference type="Proteomes" id="UP000078200">
    <property type="component" value="Unassembled WGS sequence"/>
</dbReference>
<dbReference type="EnsemblMetazoa" id="GAUT026123-RA">
    <property type="protein sequence ID" value="GAUT026123-PA"/>
    <property type="gene ID" value="GAUT026123"/>
</dbReference>
<feature type="region of interest" description="Disordered" evidence="1">
    <location>
        <begin position="181"/>
        <end position="202"/>
    </location>
</feature>
<feature type="transmembrane region" description="Helical" evidence="2">
    <location>
        <begin position="85"/>
        <end position="104"/>
    </location>
</feature>
<evidence type="ECO:0000256" key="1">
    <source>
        <dbReference type="SAM" id="MobiDB-lite"/>
    </source>
</evidence>
<keyword evidence="4" id="KW-1185">Reference proteome</keyword>
<sequence>MKISKKLIGQVFLLVIVAGLQYCEIYSSSERDAPAVRHDDWKDIRLWFTFFLGLASYSFFKLKLYRTVARYLKATFQQNAFVKPMVISLMILTVFSSFLFVWTLQRRAVVVQPLVVLSKTSDLPEDLYITQDMFDAIGDEKENMQLPVEIDISQPGNPDNLNRKTTQSHYDEHAKIKIELRNDVSPALSSSNGETDREINKN</sequence>
<dbReference type="AlphaFoldDB" id="A0A1A9V504"/>
<protein>
    <submittedName>
        <fullName evidence="3">Uncharacterized protein</fullName>
    </submittedName>
</protein>
<name>A0A1A9V504_GLOAU</name>
<proteinExistence type="predicted"/>